<dbReference type="AlphaFoldDB" id="A0A2N9EDD3"/>
<organism evidence="2">
    <name type="scientific">Fagus sylvatica</name>
    <name type="common">Beechnut</name>
    <dbReference type="NCBI Taxonomy" id="28930"/>
    <lineage>
        <taxon>Eukaryota</taxon>
        <taxon>Viridiplantae</taxon>
        <taxon>Streptophyta</taxon>
        <taxon>Embryophyta</taxon>
        <taxon>Tracheophyta</taxon>
        <taxon>Spermatophyta</taxon>
        <taxon>Magnoliopsida</taxon>
        <taxon>eudicotyledons</taxon>
        <taxon>Gunneridae</taxon>
        <taxon>Pentapetalae</taxon>
        <taxon>rosids</taxon>
        <taxon>fabids</taxon>
        <taxon>Fagales</taxon>
        <taxon>Fagaceae</taxon>
        <taxon>Fagus</taxon>
    </lineage>
</organism>
<gene>
    <name evidence="3" type="ORF">FSB_LOCUS16436</name>
    <name evidence="2" type="ORF">FSB_LOCUS563</name>
</gene>
<feature type="region of interest" description="Disordered" evidence="1">
    <location>
        <begin position="29"/>
        <end position="61"/>
    </location>
</feature>
<dbReference type="EMBL" id="OIVN01001001">
    <property type="protein sequence ID" value="SPC88554.1"/>
    <property type="molecule type" value="Genomic_DNA"/>
</dbReference>
<name>A0A2N9EDD3_FAGSY</name>
<evidence type="ECO:0000256" key="1">
    <source>
        <dbReference type="SAM" id="MobiDB-lite"/>
    </source>
</evidence>
<dbReference type="EMBL" id="OIVN01000018">
    <property type="protein sequence ID" value="SPC72681.1"/>
    <property type="molecule type" value="Genomic_DNA"/>
</dbReference>
<reference evidence="2" key="1">
    <citation type="submission" date="2018-02" db="EMBL/GenBank/DDBJ databases">
        <authorList>
            <person name="Cohen D.B."/>
            <person name="Kent A.D."/>
        </authorList>
    </citation>
    <scope>NUCLEOTIDE SEQUENCE</scope>
</reference>
<proteinExistence type="predicted"/>
<evidence type="ECO:0000313" key="2">
    <source>
        <dbReference type="EMBL" id="SPC72681.1"/>
    </source>
</evidence>
<accession>A0A2N9EDD3</accession>
<sequence>MVLASQLLSHSSQYSLISASLSHLAKTHDCKGPRRADLKPTTSEKKPTKGGDETHDGEGEQREGLPCLCMEVCFTVDCGFCLLAFAVVGLREMRERKKLRSEKDNAVFRKVTNKILFYDTSGFLPFVLFISPNPLP</sequence>
<evidence type="ECO:0000313" key="3">
    <source>
        <dbReference type="EMBL" id="SPC88554.1"/>
    </source>
</evidence>
<protein>
    <submittedName>
        <fullName evidence="2">Uncharacterized protein</fullName>
    </submittedName>
</protein>